<protein>
    <submittedName>
        <fullName evidence="2">Hsp70 family protein</fullName>
    </submittedName>
</protein>
<keyword evidence="3" id="KW-1185">Reference proteome</keyword>
<dbReference type="Pfam" id="PF22693">
    <property type="entry name" value="MACPF_1"/>
    <property type="match status" value="1"/>
</dbReference>
<name>A0A8H4EU35_GIGMA</name>
<gene>
    <name evidence="2" type="ORF">F8M41_020088</name>
</gene>
<dbReference type="Proteomes" id="UP000439903">
    <property type="component" value="Unassembled WGS sequence"/>
</dbReference>
<sequence length="486" mass="55849">MLKTIITKLTEMITKDENKTDEVIIVLTNNINTESKKYLKQLHRNKKLNDVRNMLLRNECDSDDDLHVGSGCRFLHFLKDKAVIKPYDESKLDLLEIIETRDGSYYLYIIQNDEFDLTQLRFEKGFVFNRDGSITSAPFQAFKINPDEIKLKKKKDHHDKIDECNHETAVKCKRPLILDAKLSAAYSGLAFASIGFSHEDSDQKDTQYTRHKCELLVKGVLTISDRNVSAKENFIEDVNKVLNDKIHDKISKLHEISEKYGHFYARRLILGGAVVKNEEYAKSSIEYSKVKSTNAQVDIGIGISDEVNAAHINDDTRNNYNNNANNIETVIGGANYSQDDENPWRKSLNNSTKWKIIGYKEAYSLFELLSEETKKKVLDVMSHQILEAKVDEITFNIREYEKNKNPLIHRLLITNKMLNMSECNILASILSEKNNVFSLHVEYIDGNKNSPVIVVHHIQGESAKWFNNQDNQIKIKLAETTGFLII</sequence>
<dbReference type="OrthoDB" id="2351090at2759"/>
<dbReference type="InterPro" id="IPR054586">
    <property type="entry name" value="MACPF_1_fungal"/>
</dbReference>
<organism evidence="2 3">
    <name type="scientific">Gigaspora margarita</name>
    <dbReference type="NCBI Taxonomy" id="4874"/>
    <lineage>
        <taxon>Eukaryota</taxon>
        <taxon>Fungi</taxon>
        <taxon>Fungi incertae sedis</taxon>
        <taxon>Mucoromycota</taxon>
        <taxon>Glomeromycotina</taxon>
        <taxon>Glomeromycetes</taxon>
        <taxon>Diversisporales</taxon>
        <taxon>Gigasporaceae</taxon>
        <taxon>Gigaspora</taxon>
    </lineage>
</organism>
<comment type="caution">
    <text evidence="2">The sequence shown here is derived from an EMBL/GenBank/DDBJ whole genome shotgun (WGS) entry which is preliminary data.</text>
</comment>
<evidence type="ECO:0000313" key="3">
    <source>
        <dbReference type="Proteomes" id="UP000439903"/>
    </source>
</evidence>
<dbReference type="AlphaFoldDB" id="A0A8H4EU35"/>
<evidence type="ECO:0000313" key="2">
    <source>
        <dbReference type="EMBL" id="KAF0553702.1"/>
    </source>
</evidence>
<accession>A0A8H4EU35</accession>
<evidence type="ECO:0000259" key="1">
    <source>
        <dbReference type="Pfam" id="PF22693"/>
    </source>
</evidence>
<feature type="domain" description="MACPF-like" evidence="1">
    <location>
        <begin position="198"/>
        <end position="377"/>
    </location>
</feature>
<proteinExistence type="predicted"/>
<reference evidence="2 3" key="1">
    <citation type="journal article" date="2019" name="Environ. Microbiol.">
        <title>At the nexus of three kingdoms: the genome of the mycorrhizal fungus Gigaspora margarita provides insights into plant, endobacterial and fungal interactions.</title>
        <authorList>
            <person name="Venice F."/>
            <person name="Ghignone S."/>
            <person name="Salvioli di Fossalunga A."/>
            <person name="Amselem J."/>
            <person name="Novero M."/>
            <person name="Xianan X."/>
            <person name="Sedzielewska Toro K."/>
            <person name="Morin E."/>
            <person name="Lipzen A."/>
            <person name="Grigoriev I.V."/>
            <person name="Henrissat B."/>
            <person name="Martin F.M."/>
            <person name="Bonfante P."/>
        </authorList>
    </citation>
    <scope>NUCLEOTIDE SEQUENCE [LARGE SCALE GENOMIC DNA]</scope>
    <source>
        <strain evidence="2 3">BEG34</strain>
    </source>
</reference>
<dbReference type="EMBL" id="WTPW01000055">
    <property type="protein sequence ID" value="KAF0553702.1"/>
    <property type="molecule type" value="Genomic_DNA"/>
</dbReference>